<dbReference type="Gene3D" id="3.30.40.10">
    <property type="entry name" value="Zinc/RING finger domain, C3HC4 (zinc finger)"/>
    <property type="match status" value="1"/>
</dbReference>
<dbReference type="GO" id="GO:0008270">
    <property type="term" value="F:zinc ion binding"/>
    <property type="evidence" value="ECO:0007669"/>
    <property type="project" value="UniProtKB-KW"/>
</dbReference>
<keyword evidence="8" id="KW-1185">Reference proteome</keyword>
<dbReference type="InterPro" id="IPR013320">
    <property type="entry name" value="ConA-like_dom_sf"/>
</dbReference>
<dbReference type="AlphaFoldDB" id="A0A6P8G6W7"/>
<evidence type="ECO:0000256" key="3">
    <source>
        <dbReference type="ARBA" id="ARBA00022833"/>
    </source>
</evidence>
<dbReference type="InterPro" id="IPR000315">
    <property type="entry name" value="Znf_B-box"/>
</dbReference>
<dbReference type="PROSITE" id="PS50188">
    <property type="entry name" value="B302_SPRY"/>
    <property type="match status" value="1"/>
</dbReference>
<dbReference type="PANTHER" id="PTHR24103">
    <property type="entry name" value="E3 UBIQUITIN-PROTEIN LIGASE TRIM"/>
    <property type="match status" value="1"/>
</dbReference>
<dbReference type="PROSITE" id="PS50089">
    <property type="entry name" value="ZF_RING_2"/>
    <property type="match status" value="1"/>
</dbReference>
<dbReference type="InterPro" id="IPR043136">
    <property type="entry name" value="B30.2/SPRY_sf"/>
</dbReference>
<dbReference type="InterPro" id="IPR003877">
    <property type="entry name" value="SPRY_dom"/>
</dbReference>
<dbReference type="Proteomes" id="UP000515152">
    <property type="component" value="Chromosome 11"/>
</dbReference>
<dbReference type="OrthoDB" id="654191at2759"/>
<feature type="domain" description="B30.2/SPRY" evidence="7">
    <location>
        <begin position="276"/>
        <end position="470"/>
    </location>
</feature>
<dbReference type="SMART" id="SM00336">
    <property type="entry name" value="BBOX"/>
    <property type="match status" value="1"/>
</dbReference>
<sequence length="478" mass="54870">MAFKSSLPEDDLTCPVCFDIFKDPVILLCSHSFCKDCLQKFWRKKKSKECPVCRKKSPLDDPPLNLSLKNLCEAFLKEKSQRASGGSEVLCSLHGERLKLFCLEDKQPICVVCQASRKHSGHQFLPIDEAALDSKLQLKAVLKPLQEKLKEFEGVKKTCDQTASHIKVRFTRTTIRKQIKEEFEKLHQFLKDEEEARIRALKEEEEQKSFIMKEKTEEMSKEMSTLSDTITAIEKQMVAEDIIFLQNFKATIESSTCTLLKPQRVSGALIDVAKHLGNLRFRVWEKMKDIVQFTPVLLDPNTANSSLIVSEDLTSLKSTYTRQTLPDNPERFNAYECVLGSEGFNSGSHYWDVEVGTGTDWCVGVTPESNQRKGDTFSWERVWRVGYEEFGWDDESGWDDAIGPVHLLKQNLHTLRVHLDLDKGQLSFSDPLQNTHLHTFKHTFTEKVLPFFYSPWSSLSILPLKPSVTIEQRRIQNT</sequence>
<feature type="domain" description="RING-type" evidence="5">
    <location>
        <begin position="14"/>
        <end position="54"/>
    </location>
</feature>
<feature type="domain" description="B box-type" evidence="6">
    <location>
        <begin position="86"/>
        <end position="127"/>
    </location>
</feature>
<accession>A0A6P8G6W7</accession>
<organism evidence="8 9">
    <name type="scientific">Clupea harengus</name>
    <name type="common">Atlantic herring</name>
    <dbReference type="NCBI Taxonomy" id="7950"/>
    <lineage>
        <taxon>Eukaryota</taxon>
        <taxon>Metazoa</taxon>
        <taxon>Chordata</taxon>
        <taxon>Craniata</taxon>
        <taxon>Vertebrata</taxon>
        <taxon>Euteleostomi</taxon>
        <taxon>Actinopterygii</taxon>
        <taxon>Neopterygii</taxon>
        <taxon>Teleostei</taxon>
        <taxon>Clupei</taxon>
        <taxon>Clupeiformes</taxon>
        <taxon>Clupeoidei</taxon>
        <taxon>Clupeidae</taxon>
        <taxon>Clupea</taxon>
    </lineage>
</organism>
<dbReference type="SUPFAM" id="SSF49899">
    <property type="entry name" value="Concanavalin A-like lectins/glucanases"/>
    <property type="match status" value="1"/>
</dbReference>
<dbReference type="InterPro" id="IPR006574">
    <property type="entry name" value="PRY"/>
</dbReference>
<dbReference type="RefSeq" id="XP_031431851.1">
    <property type="nucleotide sequence ID" value="XM_031575991.2"/>
</dbReference>
<dbReference type="SMART" id="SM00589">
    <property type="entry name" value="PRY"/>
    <property type="match status" value="1"/>
</dbReference>
<dbReference type="InterPro" id="IPR050143">
    <property type="entry name" value="TRIM/RBCC"/>
</dbReference>
<evidence type="ECO:0000256" key="1">
    <source>
        <dbReference type="ARBA" id="ARBA00022723"/>
    </source>
</evidence>
<evidence type="ECO:0000259" key="5">
    <source>
        <dbReference type="PROSITE" id="PS50089"/>
    </source>
</evidence>
<reference evidence="9" key="1">
    <citation type="submission" date="2025-08" db="UniProtKB">
        <authorList>
            <consortium name="RefSeq"/>
        </authorList>
    </citation>
    <scope>IDENTIFICATION</scope>
</reference>
<evidence type="ECO:0000259" key="6">
    <source>
        <dbReference type="PROSITE" id="PS50119"/>
    </source>
</evidence>
<dbReference type="PROSITE" id="PS50119">
    <property type="entry name" value="ZF_BBOX"/>
    <property type="match status" value="1"/>
</dbReference>
<dbReference type="InterPro" id="IPR013083">
    <property type="entry name" value="Znf_RING/FYVE/PHD"/>
</dbReference>
<evidence type="ECO:0000256" key="4">
    <source>
        <dbReference type="PROSITE-ProRule" id="PRU00024"/>
    </source>
</evidence>
<dbReference type="Pfam" id="PF00643">
    <property type="entry name" value="zf-B_box"/>
    <property type="match status" value="1"/>
</dbReference>
<keyword evidence="2 4" id="KW-0863">Zinc-finger</keyword>
<dbReference type="CDD" id="cd12893">
    <property type="entry name" value="SPRY_PRY_TRIM35"/>
    <property type="match status" value="1"/>
</dbReference>
<keyword evidence="1" id="KW-0479">Metal-binding</keyword>
<dbReference type="InterPro" id="IPR027370">
    <property type="entry name" value="Znf-RING_euk"/>
</dbReference>
<dbReference type="InterPro" id="IPR001841">
    <property type="entry name" value="Znf_RING"/>
</dbReference>
<proteinExistence type="predicted"/>
<dbReference type="Gene3D" id="2.60.120.920">
    <property type="match status" value="1"/>
</dbReference>
<dbReference type="Pfam" id="PF13765">
    <property type="entry name" value="PRY"/>
    <property type="match status" value="1"/>
</dbReference>
<keyword evidence="3" id="KW-0862">Zinc</keyword>
<dbReference type="GeneID" id="116222330"/>
<evidence type="ECO:0000256" key="2">
    <source>
        <dbReference type="ARBA" id="ARBA00022771"/>
    </source>
</evidence>
<dbReference type="SMART" id="SM00184">
    <property type="entry name" value="RING"/>
    <property type="match status" value="1"/>
</dbReference>
<evidence type="ECO:0000313" key="9">
    <source>
        <dbReference type="RefSeq" id="XP_031431851.1"/>
    </source>
</evidence>
<gene>
    <name evidence="9" type="primary">LOC116222330</name>
</gene>
<dbReference type="SUPFAM" id="SSF57850">
    <property type="entry name" value="RING/U-box"/>
    <property type="match status" value="1"/>
</dbReference>
<dbReference type="Pfam" id="PF13445">
    <property type="entry name" value="zf-RING_UBOX"/>
    <property type="match status" value="1"/>
</dbReference>
<dbReference type="PRINTS" id="PR01407">
    <property type="entry name" value="BUTYPHLNCDUF"/>
</dbReference>
<dbReference type="SMART" id="SM00449">
    <property type="entry name" value="SPRY"/>
    <property type="match status" value="1"/>
</dbReference>
<dbReference type="Pfam" id="PF00622">
    <property type="entry name" value="SPRY"/>
    <property type="match status" value="1"/>
</dbReference>
<dbReference type="KEGG" id="char:116222330"/>
<dbReference type="InterPro" id="IPR003879">
    <property type="entry name" value="Butyrophylin_SPRY"/>
</dbReference>
<name>A0A6P8G6W7_CLUHA</name>
<protein>
    <submittedName>
        <fullName evidence="9">E3 ubiquitin-protein ligase TRIM35-like</fullName>
    </submittedName>
</protein>
<evidence type="ECO:0000313" key="8">
    <source>
        <dbReference type="Proteomes" id="UP000515152"/>
    </source>
</evidence>
<dbReference type="Gene3D" id="3.30.160.60">
    <property type="entry name" value="Classic Zinc Finger"/>
    <property type="match status" value="1"/>
</dbReference>
<dbReference type="InterPro" id="IPR017907">
    <property type="entry name" value="Znf_RING_CS"/>
</dbReference>
<evidence type="ECO:0000259" key="7">
    <source>
        <dbReference type="PROSITE" id="PS50188"/>
    </source>
</evidence>
<dbReference type="InterPro" id="IPR001870">
    <property type="entry name" value="B30.2/SPRY"/>
</dbReference>
<dbReference type="SUPFAM" id="SSF57845">
    <property type="entry name" value="B-box zinc-binding domain"/>
    <property type="match status" value="1"/>
</dbReference>
<dbReference type="PROSITE" id="PS00518">
    <property type="entry name" value="ZF_RING_1"/>
    <property type="match status" value="1"/>
</dbReference>